<dbReference type="Gene3D" id="1.20.120.330">
    <property type="entry name" value="Nucleotidyltransferases domain 2"/>
    <property type="match status" value="1"/>
</dbReference>
<evidence type="ECO:0008006" key="4">
    <source>
        <dbReference type="Google" id="ProtNLM"/>
    </source>
</evidence>
<sequence>MNQNIHVSGNGDARNNDFSTRNDSQTTNHIYLHPGPNHGEFDNWMRKIGSLLQVASEHAALKPVLELMTAVFEPQRLFLINHPALPELDVNAYAEILVVMDRSQITSKKMTKGILDLACFRQKNVVVNFETTAKFERAISQGQPHHCLFCSQENLVFSGSPYRLQSVSAETLDEVRTELPEKLDRLFAQSGVFLSEAERLKSQSPNVAALMLHHCLEYLYKNLLSIFSFEFPKTHRLGRLQPKVARCFPQASAALSENIAGLLDFTHSSITGLHFDIDEIWDAESVFEKVDNALKVTKAVIENRVALLSGGSGNLEQSENSERTVAKRKSVEQLKKELVEVSRNSDGHKFDREEANDYE</sequence>
<evidence type="ECO:0000313" key="2">
    <source>
        <dbReference type="EMBL" id="GGG80779.1"/>
    </source>
</evidence>
<feature type="compositionally biased region" description="Polar residues" evidence="1">
    <location>
        <begin position="16"/>
        <end position="29"/>
    </location>
</feature>
<protein>
    <recommendedName>
        <fullName evidence="4">HEPN domain-containing protein</fullName>
    </recommendedName>
</protein>
<evidence type="ECO:0000313" key="3">
    <source>
        <dbReference type="Proteomes" id="UP000660862"/>
    </source>
</evidence>
<evidence type="ECO:0000256" key="1">
    <source>
        <dbReference type="SAM" id="MobiDB-lite"/>
    </source>
</evidence>
<accession>A0A917M6M9</accession>
<name>A0A917M6M9_9SPHI</name>
<dbReference type="EMBL" id="BMER01000001">
    <property type="protein sequence ID" value="GGG80779.1"/>
    <property type="molecule type" value="Genomic_DNA"/>
</dbReference>
<dbReference type="Proteomes" id="UP000660862">
    <property type="component" value="Unassembled WGS sequence"/>
</dbReference>
<comment type="caution">
    <text evidence="2">The sequence shown here is derived from an EMBL/GenBank/DDBJ whole genome shotgun (WGS) entry which is preliminary data.</text>
</comment>
<reference evidence="2" key="1">
    <citation type="journal article" date="2014" name="Int. J. Syst. Evol. Microbiol.">
        <title>Complete genome sequence of Corynebacterium casei LMG S-19264T (=DSM 44701T), isolated from a smear-ripened cheese.</title>
        <authorList>
            <consortium name="US DOE Joint Genome Institute (JGI-PGF)"/>
            <person name="Walter F."/>
            <person name="Albersmeier A."/>
            <person name="Kalinowski J."/>
            <person name="Ruckert C."/>
        </authorList>
    </citation>
    <scope>NUCLEOTIDE SEQUENCE</scope>
    <source>
        <strain evidence="2">CGMCC 1.12195</strain>
    </source>
</reference>
<gene>
    <name evidence="2" type="ORF">GCM10007415_11600</name>
</gene>
<feature type="region of interest" description="Disordered" evidence="1">
    <location>
        <begin position="338"/>
        <end position="359"/>
    </location>
</feature>
<keyword evidence="3" id="KW-1185">Reference proteome</keyword>
<dbReference type="RefSeq" id="WP_188504949.1">
    <property type="nucleotide sequence ID" value="NZ_BMER01000001.1"/>
</dbReference>
<reference evidence="2" key="2">
    <citation type="submission" date="2020-09" db="EMBL/GenBank/DDBJ databases">
        <authorList>
            <person name="Sun Q."/>
            <person name="Zhou Y."/>
        </authorList>
    </citation>
    <scope>NUCLEOTIDE SEQUENCE</scope>
    <source>
        <strain evidence="2">CGMCC 1.12195</strain>
    </source>
</reference>
<proteinExistence type="predicted"/>
<feature type="region of interest" description="Disordered" evidence="1">
    <location>
        <begin position="1"/>
        <end position="29"/>
    </location>
</feature>
<organism evidence="2 3">
    <name type="scientific">Parapedobacter pyrenivorans</name>
    <dbReference type="NCBI Taxonomy" id="1305674"/>
    <lineage>
        <taxon>Bacteria</taxon>
        <taxon>Pseudomonadati</taxon>
        <taxon>Bacteroidota</taxon>
        <taxon>Sphingobacteriia</taxon>
        <taxon>Sphingobacteriales</taxon>
        <taxon>Sphingobacteriaceae</taxon>
        <taxon>Parapedobacter</taxon>
    </lineage>
</organism>
<dbReference type="AlphaFoldDB" id="A0A917M6M9"/>